<evidence type="ECO:0000313" key="3">
    <source>
        <dbReference type="EMBL" id="ROI10668.1"/>
    </source>
</evidence>
<reference evidence="4" key="1">
    <citation type="submission" date="2018-11" db="EMBL/GenBank/DDBJ databases">
        <title>Proposal to divide the Flavobacteriaceae and reorganize its genera based on Amino Acid Identity values calculated from whole genome sequences.</title>
        <authorList>
            <person name="Nicholson A.C."/>
            <person name="Gulvik C.A."/>
            <person name="Whitney A.M."/>
            <person name="Humrighouse B.W."/>
            <person name="Bell M."/>
            <person name="Holmens B."/>
            <person name="Steigerwalt A."/>
            <person name="Villarma A."/>
            <person name="Sheth M."/>
            <person name="Batra D."/>
            <person name="Pryor J."/>
            <person name="Bernardet J.-F."/>
            <person name="Hugo C."/>
            <person name="Kampfer P."/>
            <person name="Newman J."/>
            <person name="Mcquiston J.R."/>
        </authorList>
    </citation>
    <scope>NUCLEOTIDE SEQUENCE [LARGE SCALE GENOMIC DNA]</scope>
    <source>
        <strain evidence="4">H3056</strain>
    </source>
</reference>
<name>A0A3N0WZY1_9FLAO</name>
<sequence length="62" mass="6932">MTFRLFLKKWLFSGEFFAIGIAVEILFCAAAKPPRKKDCNVEPDPSSWKSPGEGIAQINTTK</sequence>
<reference evidence="4" key="2">
    <citation type="submission" date="2018-11" db="EMBL/GenBank/DDBJ databases">
        <title>Proposal to divide the Flavobacteriaceae and reorganize its genera based on Amino Acid Identity values calculated from whole genome sequences.</title>
        <authorList>
            <person name="Nicholson A.C."/>
            <person name="Gulvik C.A."/>
            <person name="Whitney A.M."/>
            <person name="Humrighouse B.W."/>
            <person name="Bell M."/>
            <person name="Holmes B."/>
            <person name="Steigerwalt A."/>
            <person name="Villarma A."/>
            <person name="Sheth M."/>
            <person name="Batra D."/>
            <person name="Pryor J."/>
            <person name="Bernardet J.-F."/>
            <person name="Hugo C."/>
            <person name="Kampfer P."/>
            <person name="Newman J."/>
            <person name="Mcquiston J.R."/>
        </authorList>
    </citation>
    <scope>NUCLEOTIDE SEQUENCE [LARGE SCALE GENOMIC DNA]</scope>
    <source>
        <strain evidence="4">H3056</strain>
    </source>
</reference>
<protein>
    <submittedName>
        <fullName evidence="3">Uncharacterized protein</fullName>
    </submittedName>
</protein>
<evidence type="ECO:0000313" key="4">
    <source>
        <dbReference type="Proteomes" id="UP000270224"/>
    </source>
</evidence>
<proteinExistence type="predicted"/>
<keyword evidence="2" id="KW-0812">Transmembrane</keyword>
<dbReference type="EMBL" id="RJUG01000001">
    <property type="protein sequence ID" value="ROI10668.1"/>
    <property type="molecule type" value="Genomic_DNA"/>
</dbReference>
<dbReference type="Proteomes" id="UP000270224">
    <property type="component" value="Unassembled WGS sequence"/>
</dbReference>
<keyword evidence="2" id="KW-1133">Transmembrane helix</keyword>
<feature type="transmembrane region" description="Helical" evidence="2">
    <location>
        <begin position="12"/>
        <end position="31"/>
    </location>
</feature>
<organism evidence="3 4">
    <name type="scientific">Kaistella daneshvariae</name>
    <dbReference type="NCBI Taxonomy" id="2487074"/>
    <lineage>
        <taxon>Bacteria</taxon>
        <taxon>Pseudomonadati</taxon>
        <taxon>Bacteroidota</taxon>
        <taxon>Flavobacteriia</taxon>
        <taxon>Flavobacteriales</taxon>
        <taxon>Weeksellaceae</taxon>
        <taxon>Chryseobacterium group</taxon>
        <taxon>Kaistella</taxon>
    </lineage>
</organism>
<evidence type="ECO:0000256" key="2">
    <source>
        <dbReference type="SAM" id="Phobius"/>
    </source>
</evidence>
<dbReference type="AlphaFoldDB" id="A0A3N0WZY1"/>
<comment type="caution">
    <text evidence="3">The sequence shown here is derived from an EMBL/GenBank/DDBJ whole genome shotgun (WGS) entry which is preliminary data.</text>
</comment>
<feature type="region of interest" description="Disordered" evidence="1">
    <location>
        <begin position="35"/>
        <end position="62"/>
    </location>
</feature>
<evidence type="ECO:0000256" key="1">
    <source>
        <dbReference type="SAM" id="MobiDB-lite"/>
    </source>
</evidence>
<keyword evidence="2" id="KW-0472">Membrane</keyword>
<gene>
    <name evidence="3" type="ORF">EGI11_01890</name>
</gene>
<accession>A0A3N0WZY1</accession>